<protein>
    <submittedName>
        <fullName evidence="2">Uncharacterized protein</fullName>
    </submittedName>
</protein>
<comment type="caution">
    <text evidence="2">The sequence shown here is derived from an EMBL/GenBank/DDBJ whole genome shotgun (WGS) entry which is preliminary data.</text>
</comment>
<dbReference type="AlphaFoldDB" id="A0A8X6MS13"/>
<keyword evidence="3" id="KW-1185">Reference proteome</keyword>
<gene>
    <name evidence="2" type="ORF">NPIL_363601</name>
</gene>
<feature type="chain" id="PRO_5036456531" evidence="1">
    <location>
        <begin position="18"/>
        <end position="189"/>
    </location>
</feature>
<evidence type="ECO:0000256" key="1">
    <source>
        <dbReference type="SAM" id="SignalP"/>
    </source>
</evidence>
<proteinExistence type="predicted"/>
<feature type="signal peptide" evidence="1">
    <location>
        <begin position="1"/>
        <end position="17"/>
    </location>
</feature>
<evidence type="ECO:0000313" key="3">
    <source>
        <dbReference type="Proteomes" id="UP000887013"/>
    </source>
</evidence>
<reference evidence="2" key="1">
    <citation type="submission" date="2020-08" db="EMBL/GenBank/DDBJ databases">
        <title>Multicomponent nature underlies the extraordinary mechanical properties of spider dragline silk.</title>
        <authorList>
            <person name="Kono N."/>
            <person name="Nakamura H."/>
            <person name="Mori M."/>
            <person name="Yoshida Y."/>
            <person name="Ohtoshi R."/>
            <person name="Malay A.D."/>
            <person name="Moran D.A.P."/>
            <person name="Tomita M."/>
            <person name="Numata K."/>
            <person name="Arakawa K."/>
        </authorList>
    </citation>
    <scope>NUCLEOTIDE SEQUENCE</scope>
</reference>
<organism evidence="2 3">
    <name type="scientific">Nephila pilipes</name>
    <name type="common">Giant wood spider</name>
    <name type="synonym">Nephila maculata</name>
    <dbReference type="NCBI Taxonomy" id="299642"/>
    <lineage>
        <taxon>Eukaryota</taxon>
        <taxon>Metazoa</taxon>
        <taxon>Ecdysozoa</taxon>
        <taxon>Arthropoda</taxon>
        <taxon>Chelicerata</taxon>
        <taxon>Arachnida</taxon>
        <taxon>Araneae</taxon>
        <taxon>Araneomorphae</taxon>
        <taxon>Entelegynae</taxon>
        <taxon>Araneoidea</taxon>
        <taxon>Nephilidae</taxon>
        <taxon>Nephila</taxon>
    </lineage>
</organism>
<name>A0A8X6MS13_NEPPI</name>
<evidence type="ECO:0000313" key="2">
    <source>
        <dbReference type="EMBL" id="GFS74885.1"/>
    </source>
</evidence>
<keyword evidence="1" id="KW-0732">Signal</keyword>
<dbReference type="Proteomes" id="UP000887013">
    <property type="component" value="Unassembled WGS sequence"/>
</dbReference>
<dbReference type="EMBL" id="BMAW01001656">
    <property type="protein sequence ID" value="GFS74885.1"/>
    <property type="molecule type" value="Genomic_DNA"/>
</dbReference>
<sequence>MMMIVRVLGFFSANSTGLCFSPQGGACQTACTFVERKSLADEAGDMVSAAHLCSLLQTYSTQVRCVEKERTCKCNNRGHPFYAIDTHKVINTAESAGNTPTSEFSLFKGCDPELSFCNLCSRGKSGTPDSLARTWTAAQGVTWLFGKEAHSPNRVIFTNRERTPLPWATVHVAARSFRGSRWGPLAVNS</sequence>
<accession>A0A8X6MS13</accession>